<protein>
    <submittedName>
        <fullName evidence="7">Subtilase family protein</fullName>
    </submittedName>
</protein>
<dbReference type="Pfam" id="PF00082">
    <property type="entry name" value="Peptidase_S8"/>
    <property type="match status" value="2"/>
</dbReference>
<comment type="similarity">
    <text evidence="1 5">Belongs to the peptidase S8 family.</text>
</comment>
<dbReference type="PATRIC" id="fig|1233171.3.peg.2243"/>
<dbReference type="CDD" id="cd07478">
    <property type="entry name" value="Peptidases_S8_CspA-like"/>
    <property type="match status" value="1"/>
</dbReference>
<dbReference type="PANTHER" id="PTHR43806:SF11">
    <property type="entry name" value="CEREVISIN-RELATED"/>
    <property type="match status" value="1"/>
</dbReference>
<evidence type="ECO:0000256" key="3">
    <source>
        <dbReference type="ARBA" id="ARBA00022801"/>
    </source>
</evidence>
<dbReference type="InterPro" id="IPR034045">
    <property type="entry name" value="Pep_S8_CspA-like"/>
</dbReference>
<keyword evidence="3" id="KW-0378">Hydrolase</keyword>
<name>T4VQM3_PARBF</name>
<keyword evidence="2" id="KW-0645">Protease</keyword>
<keyword evidence="4" id="KW-0720">Serine protease</keyword>
<dbReference type="InterPro" id="IPR050131">
    <property type="entry name" value="Peptidase_S8_subtilisin-like"/>
</dbReference>
<evidence type="ECO:0000256" key="1">
    <source>
        <dbReference type="ARBA" id="ARBA00011073"/>
    </source>
</evidence>
<evidence type="ECO:0000313" key="7">
    <source>
        <dbReference type="EMBL" id="EQK43410.1"/>
    </source>
</evidence>
<comment type="caution">
    <text evidence="5">Lacks conserved residue(s) required for the propagation of feature annotation.</text>
</comment>
<evidence type="ECO:0000256" key="5">
    <source>
        <dbReference type="PROSITE-ProRule" id="PRU01240"/>
    </source>
</evidence>
<organism evidence="7 8">
    <name type="scientific">Paraclostridium bifermentans ATCC 638 = DSM 14991</name>
    <dbReference type="NCBI Taxonomy" id="1233171"/>
    <lineage>
        <taxon>Bacteria</taxon>
        <taxon>Bacillati</taxon>
        <taxon>Bacillota</taxon>
        <taxon>Clostridia</taxon>
        <taxon>Peptostreptococcales</taxon>
        <taxon>Peptostreptococcaceae</taxon>
        <taxon>Paraclostridium</taxon>
    </lineage>
</organism>
<dbReference type="GeneID" id="67473193"/>
<evidence type="ECO:0000256" key="2">
    <source>
        <dbReference type="ARBA" id="ARBA00022670"/>
    </source>
</evidence>
<dbReference type="GO" id="GO:0006508">
    <property type="term" value="P:proteolysis"/>
    <property type="evidence" value="ECO:0007669"/>
    <property type="project" value="UniProtKB-KW"/>
</dbReference>
<dbReference type="InterPro" id="IPR000209">
    <property type="entry name" value="Peptidase_S8/S53_dom"/>
</dbReference>
<dbReference type="InterPro" id="IPR036852">
    <property type="entry name" value="Peptidase_S8/S53_dom_sf"/>
</dbReference>
<dbReference type="EMBL" id="AVNC01000015">
    <property type="protein sequence ID" value="EQK43410.1"/>
    <property type="molecule type" value="Genomic_DNA"/>
</dbReference>
<dbReference type="PRINTS" id="PR00723">
    <property type="entry name" value="SUBTILISIN"/>
</dbReference>
<dbReference type="InterPro" id="IPR015500">
    <property type="entry name" value="Peptidase_S8_subtilisin-rel"/>
</dbReference>
<dbReference type="RefSeq" id="WP_021433484.1">
    <property type="nucleotide sequence ID" value="NZ_AVNC01000015.1"/>
</dbReference>
<gene>
    <name evidence="7" type="ORF">C672_2354</name>
</gene>
<feature type="domain" description="Peptidase S8/S53" evidence="6">
    <location>
        <begin position="645"/>
        <end position="768"/>
    </location>
</feature>
<dbReference type="AlphaFoldDB" id="T4VQM3"/>
<proteinExistence type="inferred from homology"/>
<comment type="caution">
    <text evidence="7">The sequence shown here is derived from an EMBL/GenBank/DDBJ whole genome shotgun (WGS) entry which is preliminary data.</text>
</comment>
<dbReference type="Proteomes" id="UP000015688">
    <property type="component" value="Unassembled WGS sequence"/>
</dbReference>
<sequence length="780" mass="88064">MKLKYKKSGIEKFNRVFINLSGFFQETEFNYIIKEVGFILEKGKLFKTPIIVDLEVPSFFYEKYFSLAERYTSNLYLKKDIGFENNRKKNKFEFEIESGISELEIDIFNVNPNSIDLVTPSKCKIKNIKKESNKYFVGRTYISTSYIKENNLNITLKSRKNIEEGKWNLTFQNNSLKKNNPEIYLKVKNIEHINYLPKSDFSKHIVMFNGVINSKNANIVRDIDTIDFNKYIALFNIYFNENIEEELIHFKNIVKLYKISNNFGVIYIDKNNIDMFSELYRLNGINSIERYTKMSQLATISRGIENGIVATEEIGANYFKTNPNINVNGSGVLIGIANSGVDYLHPDFIYPDGTSKIRYLWDQTKEGNPPDEFNIGTEYTREDINKAIKEENPNLSRDEEGIGTALSGLCAGLGNVKNEFSGVAQESELIIVKLKKINGFYNSATLEAAINYMYKKSKENNMPLVNNITLGSNQSIAIGTTIVENDNFYDYGICDVVGAGNEGKGTTHATGNIEFKGDIKDIEIELDEAEAEIEIDLWINKPDKSNVLIISPSGEESKLSSVSNYSVMDGLFDLEGTSYSIWSIYPMPYGGQQQTIIRLLNAKKGTWKIRLIGQFITNGIYNLYLPNKDLIGSKTKFRVNSPECTINFPAGYRDAISVGTYDSLNNSIWANSSRGPIIGAVARNISPDIVCPGVNIIAPYPGQSYCTITGSSVAASYTSGGIALIMQYTFVDKNYKNKSVVQKIRTFLKGGAKRDKQLKYPNNIYGYGILDIKGIFNQLK</sequence>
<evidence type="ECO:0000256" key="4">
    <source>
        <dbReference type="ARBA" id="ARBA00022825"/>
    </source>
</evidence>
<dbReference type="PANTHER" id="PTHR43806">
    <property type="entry name" value="PEPTIDASE S8"/>
    <property type="match status" value="1"/>
</dbReference>
<dbReference type="PROSITE" id="PS51892">
    <property type="entry name" value="SUBTILASE"/>
    <property type="match status" value="1"/>
</dbReference>
<reference evidence="7 8" key="1">
    <citation type="submission" date="2013-06" db="EMBL/GenBank/DDBJ databases">
        <authorList>
            <person name="Walk S."/>
            <person name="Aronoff D."/>
            <person name="Young V.Y."/>
            <person name="Marsh J."/>
            <person name="Harrison L."/>
            <person name="Daugherty S.C."/>
            <person name="Shefchek K.A."/>
            <person name="Hine E.E."/>
            <person name="Tallon L.J."/>
            <person name="Sadzewicz L.K."/>
            <person name="Rasko D.A."/>
        </authorList>
    </citation>
    <scope>NUCLEOTIDE SEQUENCE [LARGE SCALE GENOMIC DNA]</scope>
    <source>
        <strain evidence="7 8">ATCC 638</strain>
    </source>
</reference>
<dbReference type="SUPFAM" id="SSF52743">
    <property type="entry name" value="Subtilisin-like"/>
    <property type="match status" value="1"/>
</dbReference>
<evidence type="ECO:0000259" key="6">
    <source>
        <dbReference type="Pfam" id="PF00082"/>
    </source>
</evidence>
<evidence type="ECO:0000313" key="8">
    <source>
        <dbReference type="Proteomes" id="UP000015688"/>
    </source>
</evidence>
<dbReference type="Gene3D" id="2.60.120.1290">
    <property type="match status" value="1"/>
</dbReference>
<dbReference type="GO" id="GO:0004252">
    <property type="term" value="F:serine-type endopeptidase activity"/>
    <property type="evidence" value="ECO:0007669"/>
    <property type="project" value="InterPro"/>
</dbReference>
<feature type="domain" description="Peptidase S8/S53" evidence="6">
    <location>
        <begin position="329"/>
        <end position="567"/>
    </location>
</feature>
<dbReference type="Gene3D" id="3.40.50.200">
    <property type="entry name" value="Peptidase S8/S53 domain"/>
    <property type="match status" value="1"/>
</dbReference>
<accession>T4VQM3</accession>